<sequence length="763" mass="83560">MILCEGRYYVFTTGRGIPIKVSTNKLHWSSAGTVFPVNRAPAWTTNAVPLFDGTFWAPDIVHVNGRYLLYYSVSSWGSQVSAIGLASSPTLDSSRPDYGWTDHGPVIQSGPGDPYNCIDPSVLLDENGRLWLAFGSYWQGIYVVELDPQTGLRAQPQTSPVRVAWNDQIEAAHLYRRGGYYYLFVNWGTCCAGVDSTYQIRVGRSVSPTGPFRDRNGVSLVQRGGEVFLESTGRFVGPGHAGVYREGDQYWVTFHYYDGLDQGTPKLGMVRLDWTEDGWPVAGLDWSAFYSFETDARDQGRLYDGSLYNGARVEPVSGRGRGVRLSGAGAYVGLPASVANARTVAFWARWDGGGTWQRFLDFGDGTSRYFMLTPRADNGRFRCALTTSGPGGEIRLDAPFAFPTGSWAHVAVTFEPRRAVLYLNAAPVAVRSNLNLVPWQIQARSNYLGLSQWPDPPYQGWLDSVRIYGRALTPVEIRRLAWVHPGLAHWYDFASGLRDQVGTAHPRSVTGVEATAEGLEFNGAVGSHVELPGGLITVSSPVTLECFVRFGTNEPGARLFELGDVQAGRPARFVSFTPRTASGTARLTFNYSGAGVNLDIGPTLDGQALHLVWVLDPTQGRVTVYTNGVRARLYEGVVPSLLGVGSGRAYLGRSLVGDSPPLRALIQDFRVYAGALSEEDVRANSLAGPGGAGLAVSLVVEPVGPGVRIRWPSYALGFQLEITDRLGDPARWSQVPSAAVLRDDFWELILPWTSEPRFHRLRR</sequence>
<dbReference type="InterPro" id="IPR050727">
    <property type="entry name" value="GH43_arabinanases"/>
</dbReference>
<dbReference type="GO" id="GO:0004553">
    <property type="term" value="F:hydrolase activity, hydrolyzing O-glycosyl compounds"/>
    <property type="evidence" value="ECO:0007669"/>
    <property type="project" value="InterPro"/>
</dbReference>
<proteinExistence type="inferred from homology"/>
<evidence type="ECO:0000313" key="7">
    <source>
        <dbReference type="Proteomes" id="UP000477311"/>
    </source>
</evidence>
<dbReference type="Proteomes" id="UP000477311">
    <property type="component" value="Unassembled WGS sequence"/>
</dbReference>
<organism evidence="6 7">
    <name type="scientific">Limisphaera ngatamarikiensis</name>
    <dbReference type="NCBI Taxonomy" id="1324935"/>
    <lineage>
        <taxon>Bacteria</taxon>
        <taxon>Pseudomonadati</taxon>
        <taxon>Verrucomicrobiota</taxon>
        <taxon>Verrucomicrobiia</taxon>
        <taxon>Limisphaerales</taxon>
        <taxon>Limisphaeraceae</taxon>
        <taxon>Limisphaera</taxon>
    </lineage>
</organism>
<dbReference type="Pfam" id="PF13385">
    <property type="entry name" value="Laminin_G_3"/>
    <property type="match status" value="2"/>
</dbReference>
<evidence type="ECO:0000313" key="6">
    <source>
        <dbReference type="EMBL" id="NGO40596.1"/>
    </source>
</evidence>
<dbReference type="PANTHER" id="PTHR43301">
    <property type="entry name" value="ARABINAN ENDO-1,5-ALPHA-L-ARABINOSIDASE"/>
    <property type="match status" value="1"/>
</dbReference>
<dbReference type="GO" id="GO:0005975">
    <property type="term" value="P:carbohydrate metabolic process"/>
    <property type="evidence" value="ECO:0007669"/>
    <property type="project" value="InterPro"/>
</dbReference>
<accession>A0A6M1RLH2</accession>
<dbReference type="InterPro" id="IPR023296">
    <property type="entry name" value="Glyco_hydro_beta-prop_sf"/>
</dbReference>
<dbReference type="Pfam" id="PF04616">
    <property type="entry name" value="Glyco_hydro_43"/>
    <property type="match status" value="1"/>
</dbReference>
<comment type="caution">
    <text evidence="6">The sequence shown here is derived from an EMBL/GenBank/DDBJ whole genome shotgun (WGS) entry which is preliminary data.</text>
</comment>
<dbReference type="SUPFAM" id="SSF49899">
    <property type="entry name" value="Concanavalin A-like lectins/glucanases"/>
    <property type="match status" value="2"/>
</dbReference>
<evidence type="ECO:0000256" key="4">
    <source>
        <dbReference type="ARBA" id="ARBA00023295"/>
    </source>
</evidence>
<feature type="site" description="Important for catalytic activity, responsible for pKa modulation of the active site Glu and correct orientation of both the proton donor and substrate" evidence="5">
    <location>
        <position position="119"/>
    </location>
</feature>
<keyword evidence="3 6" id="KW-0378">Hydrolase</keyword>
<keyword evidence="7" id="KW-1185">Reference proteome</keyword>
<dbReference type="CDD" id="cd08998">
    <property type="entry name" value="GH43_Arb43a-like"/>
    <property type="match status" value="1"/>
</dbReference>
<evidence type="ECO:0000256" key="5">
    <source>
        <dbReference type="PIRSR" id="PIRSR606710-2"/>
    </source>
</evidence>
<dbReference type="PANTHER" id="PTHR43301:SF3">
    <property type="entry name" value="ARABINAN ENDO-1,5-ALPHA-L-ARABINOSIDASE A-RELATED"/>
    <property type="match status" value="1"/>
</dbReference>
<dbReference type="InterPro" id="IPR006710">
    <property type="entry name" value="Glyco_hydro_43"/>
</dbReference>
<dbReference type="Gene3D" id="2.60.120.200">
    <property type="match status" value="2"/>
</dbReference>
<evidence type="ECO:0000256" key="2">
    <source>
        <dbReference type="ARBA" id="ARBA00009865"/>
    </source>
</evidence>
<dbReference type="SUPFAM" id="SSF75005">
    <property type="entry name" value="Arabinanase/levansucrase/invertase"/>
    <property type="match status" value="1"/>
</dbReference>
<evidence type="ECO:0000256" key="1">
    <source>
        <dbReference type="ARBA" id="ARBA00004834"/>
    </source>
</evidence>
<gene>
    <name evidence="6" type="ORF">G4L39_14510</name>
</gene>
<dbReference type="InterPro" id="IPR013320">
    <property type="entry name" value="ConA-like_dom_sf"/>
</dbReference>
<comment type="pathway">
    <text evidence="1">Glycan metabolism; L-arabinan degradation.</text>
</comment>
<keyword evidence="4" id="KW-0326">Glycosidase</keyword>
<comment type="similarity">
    <text evidence="2">Belongs to the glycosyl hydrolase 43 family.</text>
</comment>
<dbReference type="Gene3D" id="2.115.10.20">
    <property type="entry name" value="Glycosyl hydrolase domain, family 43"/>
    <property type="match status" value="1"/>
</dbReference>
<dbReference type="EMBL" id="JAAKYA010000096">
    <property type="protein sequence ID" value="NGO40596.1"/>
    <property type="molecule type" value="Genomic_DNA"/>
</dbReference>
<dbReference type="AlphaFoldDB" id="A0A6M1RLH2"/>
<name>A0A6M1RLH2_9BACT</name>
<protein>
    <submittedName>
        <fullName evidence="6">Family 43 glycosylhydrolase</fullName>
    </submittedName>
</protein>
<evidence type="ECO:0000256" key="3">
    <source>
        <dbReference type="ARBA" id="ARBA00022801"/>
    </source>
</evidence>
<reference evidence="6 7" key="1">
    <citation type="submission" date="2020-02" db="EMBL/GenBank/DDBJ databases">
        <title>Draft genome sequence of Limisphaera ngatamarikiensis NGM72.4T, a thermophilic Verrucomicrobia grouped in subdivision 3.</title>
        <authorList>
            <person name="Carere C.R."/>
            <person name="Steen J."/>
            <person name="Hugenholtz P."/>
            <person name="Stott M.B."/>
        </authorList>
    </citation>
    <scope>NUCLEOTIDE SEQUENCE [LARGE SCALE GENOMIC DNA]</scope>
    <source>
        <strain evidence="6 7">NGM72.4</strain>
    </source>
</reference>